<feature type="compositionally biased region" description="Polar residues" evidence="1">
    <location>
        <begin position="141"/>
        <end position="150"/>
    </location>
</feature>
<feature type="compositionally biased region" description="Basic and acidic residues" evidence="1">
    <location>
        <begin position="119"/>
        <end position="128"/>
    </location>
</feature>
<dbReference type="Pfam" id="PF14383">
    <property type="entry name" value="VARLMGL"/>
    <property type="match status" value="1"/>
</dbReference>
<dbReference type="EMBL" id="JBCNJP010000016">
    <property type="protein sequence ID" value="KAK9065942.1"/>
    <property type="molecule type" value="Genomic_DNA"/>
</dbReference>
<dbReference type="Proteomes" id="UP001408789">
    <property type="component" value="Unassembled WGS sequence"/>
</dbReference>
<feature type="domain" description="DUF3741" evidence="2">
    <location>
        <begin position="55"/>
        <end position="69"/>
    </location>
</feature>
<dbReference type="InterPro" id="IPR032795">
    <property type="entry name" value="DUF3741-assoc"/>
</dbReference>
<evidence type="ECO:0000256" key="1">
    <source>
        <dbReference type="SAM" id="MobiDB-lite"/>
    </source>
</evidence>
<evidence type="ECO:0000259" key="2">
    <source>
        <dbReference type="Pfam" id="PF14383"/>
    </source>
</evidence>
<name>A0AAP0D4Z0_9ASTR</name>
<gene>
    <name evidence="3" type="ORF">SSX86_015344</name>
</gene>
<reference evidence="3 4" key="1">
    <citation type="submission" date="2024-04" db="EMBL/GenBank/DDBJ databases">
        <title>The reference genome of an endangered Asteraceae, Deinandra increscens subsp. villosa, native to the Central Coast of California.</title>
        <authorList>
            <person name="Guilliams M."/>
            <person name="Hasenstab-Lehman K."/>
            <person name="Meyer R."/>
            <person name="Mcevoy S."/>
        </authorList>
    </citation>
    <scope>NUCLEOTIDE SEQUENCE [LARGE SCALE GENOMIC DNA]</scope>
    <source>
        <tissue evidence="3">Leaf</tissue>
    </source>
</reference>
<keyword evidence="4" id="KW-1185">Reference proteome</keyword>
<organism evidence="3 4">
    <name type="scientific">Deinandra increscens subsp. villosa</name>
    <dbReference type="NCBI Taxonomy" id="3103831"/>
    <lineage>
        <taxon>Eukaryota</taxon>
        <taxon>Viridiplantae</taxon>
        <taxon>Streptophyta</taxon>
        <taxon>Embryophyta</taxon>
        <taxon>Tracheophyta</taxon>
        <taxon>Spermatophyta</taxon>
        <taxon>Magnoliopsida</taxon>
        <taxon>eudicotyledons</taxon>
        <taxon>Gunneridae</taxon>
        <taxon>Pentapetalae</taxon>
        <taxon>asterids</taxon>
        <taxon>campanulids</taxon>
        <taxon>Asterales</taxon>
        <taxon>Asteraceae</taxon>
        <taxon>Asteroideae</taxon>
        <taxon>Heliantheae alliance</taxon>
        <taxon>Madieae</taxon>
        <taxon>Madiinae</taxon>
        <taxon>Deinandra</taxon>
    </lineage>
</organism>
<protein>
    <recommendedName>
        <fullName evidence="2">DUF3741 domain-containing protein</fullName>
    </recommendedName>
</protein>
<evidence type="ECO:0000313" key="3">
    <source>
        <dbReference type="EMBL" id="KAK9065942.1"/>
    </source>
</evidence>
<sequence>MKFFHSSSSETQLSKLKHTGNCLPGALCRLPCFHGHAAHHHTNGSTEPFLAKTDPGIVAKLMGLDSIPQRIPLVHHQDHHGRLNTKSQPSSPTQMVLEIKRGKFFVLGYESGSKGKGKLRSDSKRKLAEDDDESKKKKQVTETSKANSSLKETENVDFELGFLDQLVLELVYVF</sequence>
<comment type="caution">
    <text evidence="3">The sequence shown here is derived from an EMBL/GenBank/DDBJ whole genome shotgun (WGS) entry which is preliminary data.</text>
</comment>
<proteinExistence type="predicted"/>
<dbReference type="AlphaFoldDB" id="A0AAP0D4Z0"/>
<evidence type="ECO:0000313" key="4">
    <source>
        <dbReference type="Proteomes" id="UP001408789"/>
    </source>
</evidence>
<feature type="region of interest" description="Disordered" evidence="1">
    <location>
        <begin position="113"/>
        <end position="151"/>
    </location>
</feature>
<accession>A0AAP0D4Z0</accession>